<evidence type="ECO:0000256" key="1">
    <source>
        <dbReference type="SAM" id="Phobius"/>
    </source>
</evidence>
<name>A0A0S3S7H9_PHAAN</name>
<sequence>PYHFFFKRGDLFRLLSYSSPSSSSMSSMPSIMSDATTFLRIAIPEKRRENRLSPSSVTLCHGGRGRNSFSLCDKKALPGSHLHNAATFSEQPESLALHSKPPRESRLKMFVTTKTINAKKSSFSQGWVVREQGAMEKLGKRKIVYGFFSIYGKGLLWFVIT</sequence>
<feature type="transmembrane region" description="Helical" evidence="1">
    <location>
        <begin position="143"/>
        <end position="160"/>
    </location>
</feature>
<dbReference type="EMBL" id="AP015038">
    <property type="protein sequence ID" value="BAT88749.1"/>
    <property type="molecule type" value="Genomic_DNA"/>
</dbReference>
<feature type="non-terminal residue" evidence="2">
    <location>
        <position position="1"/>
    </location>
</feature>
<keyword evidence="1" id="KW-0812">Transmembrane</keyword>
<accession>A0A0S3S7H9</accession>
<dbReference type="Proteomes" id="UP000291084">
    <property type="component" value="Chromosome 5"/>
</dbReference>
<gene>
    <name evidence="2" type="primary">Vigan.05G235000</name>
    <name evidence="2" type="ORF">VIGAN_05235000</name>
</gene>
<protein>
    <submittedName>
        <fullName evidence="2">Uncharacterized protein</fullName>
    </submittedName>
</protein>
<evidence type="ECO:0000313" key="3">
    <source>
        <dbReference type="Proteomes" id="UP000291084"/>
    </source>
</evidence>
<reference evidence="2 3" key="1">
    <citation type="journal article" date="2015" name="Sci. Rep.">
        <title>The power of single molecule real-time sequencing technology in the de novo assembly of a eukaryotic genome.</title>
        <authorList>
            <person name="Sakai H."/>
            <person name="Naito K."/>
            <person name="Ogiso-Tanaka E."/>
            <person name="Takahashi Y."/>
            <person name="Iseki K."/>
            <person name="Muto C."/>
            <person name="Satou K."/>
            <person name="Teruya K."/>
            <person name="Shiroma A."/>
            <person name="Shimoji M."/>
            <person name="Hirano T."/>
            <person name="Itoh T."/>
            <person name="Kaga A."/>
            <person name="Tomooka N."/>
        </authorList>
    </citation>
    <scope>NUCLEOTIDE SEQUENCE [LARGE SCALE GENOMIC DNA]</scope>
    <source>
        <strain evidence="3">cv. Shumari</strain>
    </source>
</reference>
<keyword evidence="1" id="KW-0472">Membrane</keyword>
<proteinExistence type="predicted"/>
<keyword evidence="1" id="KW-1133">Transmembrane helix</keyword>
<dbReference type="AlphaFoldDB" id="A0A0S3S7H9"/>
<evidence type="ECO:0000313" key="2">
    <source>
        <dbReference type="EMBL" id="BAT88749.1"/>
    </source>
</evidence>
<organism evidence="2 3">
    <name type="scientific">Vigna angularis var. angularis</name>
    <dbReference type="NCBI Taxonomy" id="157739"/>
    <lineage>
        <taxon>Eukaryota</taxon>
        <taxon>Viridiplantae</taxon>
        <taxon>Streptophyta</taxon>
        <taxon>Embryophyta</taxon>
        <taxon>Tracheophyta</taxon>
        <taxon>Spermatophyta</taxon>
        <taxon>Magnoliopsida</taxon>
        <taxon>eudicotyledons</taxon>
        <taxon>Gunneridae</taxon>
        <taxon>Pentapetalae</taxon>
        <taxon>rosids</taxon>
        <taxon>fabids</taxon>
        <taxon>Fabales</taxon>
        <taxon>Fabaceae</taxon>
        <taxon>Papilionoideae</taxon>
        <taxon>50 kb inversion clade</taxon>
        <taxon>NPAAA clade</taxon>
        <taxon>indigoferoid/millettioid clade</taxon>
        <taxon>Phaseoleae</taxon>
        <taxon>Vigna</taxon>
    </lineage>
</organism>
<keyword evidence="3" id="KW-1185">Reference proteome</keyword>